<gene>
    <name evidence="3" type="ORF">TI39_contig4427g00001</name>
</gene>
<evidence type="ECO:0000313" key="4">
    <source>
        <dbReference type="Proteomes" id="UP000033647"/>
    </source>
</evidence>
<dbReference type="Pfam" id="PF00856">
    <property type="entry name" value="SET"/>
    <property type="match status" value="1"/>
</dbReference>
<dbReference type="InterPro" id="IPR046341">
    <property type="entry name" value="SET_dom_sf"/>
</dbReference>
<evidence type="ECO:0000256" key="1">
    <source>
        <dbReference type="SAM" id="MobiDB-lite"/>
    </source>
</evidence>
<organism evidence="3 4">
    <name type="scientific">Zymoseptoria brevis</name>
    <dbReference type="NCBI Taxonomy" id="1047168"/>
    <lineage>
        <taxon>Eukaryota</taxon>
        <taxon>Fungi</taxon>
        <taxon>Dikarya</taxon>
        <taxon>Ascomycota</taxon>
        <taxon>Pezizomycotina</taxon>
        <taxon>Dothideomycetes</taxon>
        <taxon>Dothideomycetidae</taxon>
        <taxon>Mycosphaerellales</taxon>
        <taxon>Mycosphaerellaceae</taxon>
        <taxon>Zymoseptoria</taxon>
    </lineage>
</organism>
<evidence type="ECO:0000313" key="3">
    <source>
        <dbReference type="EMBL" id="KJX93055.1"/>
    </source>
</evidence>
<dbReference type="PANTHER" id="PTHR47332:SF4">
    <property type="entry name" value="SET DOMAIN-CONTAINING PROTEIN 5"/>
    <property type="match status" value="1"/>
</dbReference>
<protein>
    <recommendedName>
        <fullName evidence="2">SET domain-containing protein</fullName>
    </recommendedName>
</protein>
<dbReference type="Gene3D" id="2.170.270.10">
    <property type="entry name" value="SET domain"/>
    <property type="match status" value="1"/>
</dbReference>
<feature type="domain" description="SET" evidence="2">
    <location>
        <begin position="17"/>
        <end position="56"/>
    </location>
</feature>
<dbReference type="SUPFAM" id="SSF82199">
    <property type="entry name" value="SET domain"/>
    <property type="match status" value="1"/>
</dbReference>
<keyword evidence="4" id="KW-1185">Reference proteome</keyword>
<dbReference type="EMBL" id="LAFY01004386">
    <property type="protein sequence ID" value="KJX93055.1"/>
    <property type="molecule type" value="Genomic_DNA"/>
</dbReference>
<evidence type="ECO:0000259" key="2">
    <source>
        <dbReference type="Pfam" id="PF00856"/>
    </source>
</evidence>
<reference evidence="3 4" key="1">
    <citation type="submission" date="2015-03" db="EMBL/GenBank/DDBJ databases">
        <title>RNA-seq based gene annotation and comparative genomics of four Zymoseptoria species reveal species-specific pathogenicity related genes and transposable element activity.</title>
        <authorList>
            <person name="Grandaubert J."/>
            <person name="Bhattacharyya A."/>
            <person name="Stukenbrock E.H."/>
        </authorList>
    </citation>
    <scope>NUCLEOTIDE SEQUENCE [LARGE SCALE GENOMIC DNA]</scope>
    <source>
        <strain evidence="3 4">Zb18110</strain>
    </source>
</reference>
<feature type="region of interest" description="Disordered" evidence="1">
    <location>
        <begin position="192"/>
        <end position="224"/>
    </location>
</feature>
<dbReference type="OrthoDB" id="265717at2759"/>
<accession>A0A0F4GA29</accession>
<dbReference type="InterPro" id="IPR001214">
    <property type="entry name" value="SET_dom"/>
</dbReference>
<dbReference type="AlphaFoldDB" id="A0A0F4GA29"/>
<dbReference type="STRING" id="1047168.A0A0F4GA29"/>
<dbReference type="PANTHER" id="PTHR47332">
    <property type="entry name" value="SET DOMAIN-CONTAINING PROTEIN 5"/>
    <property type="match status" value="1"/>
</dbReference>
<sequence length="233" mass="26246">MPLGCGSDLGGIFIESSHFNYSYSANASYSWNADVKEERVYAIRKIAAGEEITVCYLADEDWALSRKKRMVEIQDIHGFECSCARCGEGNVEKQAASDSQRQRFVEIERFLNGDWLRAHTPGIALKLCREALGILREEEPAVAMIESIYLEAFRICASHGDMPRASVFASLAADERRKWKGHDSVGVQEYKAWETKPQSHPSANRTTQWSAPGNAELPPPSPYTEEWLWRRAG</sequence>
<proteinExistence type="predicted"/>
<dbReference type="Proteomes" id="UP000033647">
    <property type="component" value="Unassembled WGS sequence"/>
</dbReference>
<dbReference type="CDD" id="cd20071">
    <property type="entry name" value="SET_SMYD"/>
    <property type="match status" value="1"/>
</dbReference>
<feature type="compositionally biased region" description="Polar residues" evidence="1">
    <location>
        <begin position="196"/>
        <end position="211"/>
    </location>
</feature>
<comment type="caution">
    <text evidence="3">The sequence shown here is derived from an EMBL/GenBank/DDBJ whole genome shotgun (WGS) entry which is preliminary data.</text>
</comment>
<dbReference type="InterPro" id="IPR053185">
    <property type="entry name" value="SET_domain_protein"/>
</dbReference>
<name>A0A0F4GA29_9PEZI</name>